<dbReference type="InterPro" id="IPR013642">
    <property type="entry name" value="CLCA_N"/>
</dbReference>
<feature type="signal peptide" evidence="3">
    <location>
        <begin position="1"/>
        <end position="22"/>
    </location>
</feature>
<accession>A0ABM0MWZ1</accession>
<dbReference type="PANTHER" id="PTHR10579">
    <property type="entry name" value="CALCIUM-ACTIVATED CHLORIDE CHANNEL REGULATOR"/>
    <property type="match status" value="1"/>
</dbReference>
<dbReference type="Pfam" id="PF08434">
    <property type="entry name" value="CLCA"/>
    <property type="match status" value="1"/>
</dbReference>
<feature type="transmembrane region" description="Helical" evidence="2">
    <location>
        <begin position="908"/>
        <end position="933"/>
    </location>
</feature>
<evidence type="ECO:0000259" key="4">
    <source>
        <dbReference type="PROSITE" id="PS50234"/>
    </source>
</evidence>
<keyword evidence="2" id="KW-0472">Membrane</keyword>
<dbReference type="GeneID" id="100368604"/>
<keyword evidence="3" id="KW-0732">Signal</keyword>
<dbReference type="PANTHER" id="PTHR10579:SF177">
    <property type="entry name" value="CALCIUM-ACTIVATED CHLORIDE CHANNEL REGULATOR 4-LIKE PROTEIN"/>
    <property type="match status" value="1"/>
</dbReference>
<dbReference type="NCBIfam" id="NF041940">
    <property type="entry name" value="choice_anch_X"/>
    <property type="match status" value="1"/>
</dbReference>
<evidence type="ECO:0000313" key="6">
    <source>
        <dbReference type="RefSeq" id="XP_006824532.1"/>
    </source>
</evidence>
<feature type="domain" description="VWFA" evidence="4">
    <location>
        <begin position="308"/>
        <end position="481"/>
    </location>
</feature>
<organism evidence="5 6">
    <name type="scientific">Saccoglossus kowalevskii</name>
    <name type="common">Acorn worm</name>
    <dbReference type="NCBI Taxonomy" id="10224"/>
    <lineage>
        <taxon>Eukaryota</taxon>
        <taxon>Metazoa</taxon>
        <taxon>Hemichordata</taxon>
        <taxon>Enteropneusta</taxon>
        <taxon>Harrimaniidae</taxon>
        <taxon>Saccoglossus</taxon>
    </lineage>
</organism>
<dbReference type="RefSeq" id="XP_006824532.1">
    <property type="nucleotide sequence ID" value="XM_006824469.1"/>
</dbReference>
<feature type="chain" id="PRO_5045782421" evidence="3">
    <location>
        <begin position="23"/>
        <end position="942"/>
    </location>
</feature>
<dbReference type="InterPro" id="IPR051266">
    <property type="entry name" value="CLCR"/>
</dbReference>
<dbReference type="Pfam" id="PF00092">
    <property type="entry name" value="VWA"/>
    <property type="match status" value="1"/>
</dbReference>
<dbReference type="CDD" id="cd00198">
    <property type="entry name" value="vWFA"/>
    <property type="match status" value="1"/>
</dbReference>
<dbReference type="SMART" id="SM00327">
    <property type="entry name" value="VWA"/>
    <property type="match status" value="1"/>
</dbReference>
<dbReference type="SUPFAM" id="SSF53300">
    <property type="entry name" value="vWA-like"/>
    <property type="match status" value="1"/>
</dbReference>
<name>A0ABM0MWZ1_SACKO</name>
<keyword evidence="2" id="KW-1133">Transmembrane helix</keyword>
<dbReference type="Gene3D" id="3.40.50.410">
    <property type="entry name" value="von Willebrand factor, type A domain"/>
    <property type="match status" value="1"/>
</dbReference>
<dbReference type="Proteomes" id="UP000694865">
    <property type="component" value="Unplaced"/>
</dbReference>
<keyword evidence="5" id="KW-1185">Reference proteome</keyword>
<proteinExistence type="predicted"/>
<evidence type="ECO:0000313" key="5">
    <source>
        <dbReference type="Proteomes" id="UP000694865"/>
    </source>
</evidence>
<evidence type="ECO:0000256" key="2">
    <source>
        <dbReference type="SAM" id="Phobius"/>
    </source>
</evidence>
<keyword evidence="2" id="KW-0812">Transmembrane</keyword>
<reference evidence="6" key="1">
    <citation type="submission" date="2025-08" db="UniProtKB">
        <authorList>
            <consortium name="RefSeq"/>
        </authorList>
    </citation>
    <scope>IDENTIFICATION</scope>
    <source>
        <tissue evidence="6">Testes</tissue>
    </source>
</reference>
<dbReference type="InterPro" id="IPR002035">
    <property type="entry name" value="VWF_A"/>
</dbReference>
<protein>
    <submittedName>
        <fullName evidence="6">Calcium-activated chloride channel regulator 1-like</fullName>
    </submittedName>
</protein>
<sequence>MVRYGLFTLLLIAIYCVSPKHGHVTISDNGYDGIVVAIHRHISENPSLIDEIKNAFTDASAFLYRATNNRVYFQNITILVPTGWSENSGYGMATSETYETADVRVDKGAGSDNRPYTHQIGLCGEFGQYIRLTDKFFTDASVPTNLGPLGKVLVHEWGHLRWGLFDEYTVDEDESHFYFDTNGELHPVACHQWIRGSWPCSERGADGLPLPDCVFHPEPTQPDGLPIKSSIMFAQWIHGVEEFCHDDPSDMYSFHNRMAPNRQNIICEGQSAWGVMLENTDFKDGNNPTRIIDDTTPNFIIKRSGVRRVVLVLDTSGSMDGDRIQRLYQSATYFIENRIEDGSFVGIVGFSSYAVILASMTELKYGYQRSEVSSKVPQEADGATSIGGGVRLALQVLQDGNVTSEGASLLLITDGVENTYPFLMNVMQEVYDSGVRVDTIAFTEAAQSTLQQLSSNTGGLYNYVPEDDNSTAFIDSLAATINENPLGNSDAIPITLSSSVISLTTSEMTYNDTLFLDSSLGNRTLFSFIFPNTVLDVALLSPTGAWIDKYYNGYVVNVEQRRVAIEIQGIAEAGMWKYIIYNSIGTSDNIKIILESRMQYEDVEPIRVVGRLSKTTLNYDVDPQLVVRAEVKKGYSPVIGAHVTATVDTPSGQVVITLLDNGAGGDVIKNDGVYSAYFLDFSSCSTTCRYGVKINVKNTDGTAMVKSYEKLSGALPMKPDLQGVHTTTVPADLFTRSSSGGAFDVDGGPPPGTNPKDIYPPSRISDLKIEEQSYDNRTIRLGWTAVGDDYDRGIVQEYDLRMSTDVDELYDNVDNTSRVTNDDLIVGNLSSPQISGSREMVVVRLNTTLSNGTQAFSIRAIDSDGNQGKPSNVAFTTLVYVPTITTTSTTITTTSTTITTTSSNQQKLLLFLLVTVAAVACLIFVIMAMIGLIKYKRRKYQR</sequence>
<dbReference type="InterPro" id="IPR013783">
    <property type="entry name" value="Ig-like_fold"/>
</dbReference>
<evidence type="ECO:0000256" key="1">
    <source>
        <dbReference type="SAM" id="MobiDB-lite"/>
    </source>
</evidence>
<gene>
    <name evidence="6" type="primary">LOC100368604</name>
</gene>
<evidence type="ECO:0000256" key="3">
    <source>
        <dbReference type="SAM" id="SignalP"/>
    </source>
</evidence>
<dbReference type="PROSITE" id="PS50234">
    <property type="entry name" value="VWFA"/>
    <property type="match status" value="1"/>
</dbReference>
<dbReference type="Gene3D" id="2.60.40.10">
    <property type="entry name" value="Immunoglobulins"/>
    <property type="match status" value="1"/>
</dbReference>
<feature type="region of interest" description="Disordered" evidence="1">
    <location>
        <begin position="739"/>
        <end position="758"/>
    </location>
</feature>
<dbReference type="InterPro" id="IPR036465">
    <property type="entry name" value="vWFA_dom_sf"/>
</dbReference>